<sequence>MPTGLFVTCILGTLAHPTLGAWISADLSLQYFKSTHEEAVYRVSSKSPNMSTGLFVACVLGNLAHPAQKAWISAYLSLQYFKSTHEEAVYRDSSKSLQQYRVYCQSAYVFSPTYPRF</sequence>
<accession>A0A4Y2KU14</accession>
<gene>
    <name evidence="2" type="ORF">AVEN_121649_1</name>
</gene>
<evidence type="ECO:0000313" key="3">
    <source>
        <dbReference type="Proteomes" id="UP000499080"/>
    </source>
</evidence>
<keyword evidence="3" id="KW-1185">Reference proteome</keyword>
<reference evidence="2 3" key="1">
    <citation type="journal article" date="2019" name="Sci. Rep.">
        <title>Orb-weaving spider Araneus ventricosus genome elucidates the spidroin gene catalogue.</title>
        <authorList>
            <person name="Kono N."/>
            <person name="Nakamura H."/>
            <person name="Ohtoshi R."/>
            <person name="Moran D.A.P."/>
            <person name="Shinohara A."/>
            <person name="Yoshida Y."/>
            <person name="Fujiwara M."/>
            <person name="Mori M."/>
            <person name="Tomita M."/>
            <person name="Arakawa K."/>
        </authorList>
    </citation>
    <scope>NUCLEOTIDE SEQUENCE [LARGE SCALE GENOMIC DNA]</scope>
</reference>
<name>A0A4Y2KU14_ARAVE</name>
<dbReference type="EMBL" id="BGPR01005004">
    <property type="protein sequence ID" value="GBN05835.1"/>
    <property type="molecule type" value="Genomic_DNA"/>
</dbReference>
<feature type="chain" id="PRO_5021194485" evidence="1">
    <location>
        <begin position="21"/>
        <end position="117"/>
    </location>
</feature>
<proteinExistence type="predicted"/>
<comment type="caution">
    <text evidence="2">The sequence shown here is derived from an EMBL/GenBank/DDBJ whole genome shotgun (WGS) entry which is preliminary data.</text>
</comment>
<evidence type="ECO:0000313" key="2">
    <source>
        <dbReference type="EMBL" id="GBN05835.1"/>
    </source>
</evidence>
<keyword evidence="1" id="KW-0732">Signal</keyword>
<protein>
    <submittedName>
        <fullName evidence="2">Uncharacterized protein</fullName>
    </submittedName>
</protein>
<dbReference type="Proteomes" id="UP000499080">
    <property type="component" value="Unassembled WGS sequence"/>
</dbReference>
<organism evidence="2 3">
    <name type="scientific">Araneus ventricosus</name>
    <name type="common">Orbweaver spider</name>
    <name type="synonym">Epeira ventricosa</name>
    <dbReference type="NCBI Taxonomy" id="182803"/>
    <lineage>
        <taxon>Eukaryota</taxon>
        <taxon>Metazoa</taxon>
        <taxon>Ecdysozoa</taxon>
        <taxon>Arthropoda</taxon>
        <taxon>Chelicerata</taxon>
        <taxon>Arachnida</taxon>
        <taxon>Araneae</taxon>
        <taxon>Araneomorphae</taxon>
        <taxon>Entelegynae</taxon>
        <taxon>Araneoidea</taxon>
        <taxon>Araneidae</taxon>
        <taxon>Araneus</taxon>
    </lineage>
</organism>
<feature type="signal peptide" evidence="1">
    <location>
        <begin position="1"/>
        <end position="20"/>
    </location>
</feature>
<evidence type="ECO:0000256" key="1">
    <source>
        <dbReference type="SAM" id="SignalP"/>
    </source>
</evidence>
<dbReference type="AlphaFoldDB" id="A0A4Y2KU14"/>